<feature type="region of interest" description="Disordered" evidence="13">
    <location>
        <begin position="583"/>
        <end position="620"/>
    </location>
</feature>
<keyword evidence="6" id="KW-0479">Metal-binding</keyword>
<feature type="compositionally biased region" description="Polar residues" evidence="13">
    <location>
        <begin position="1"/>
        <end position="10"/>
    </location>
</feature>
<comment type="catalytic activity">
    <reaction evidence="1">
        <text>S-ubiquitinyl-[E2 ubiquitin-conjugating enzyme]-L-cysteine + [acceptor protein]-L-lysine = [E2 ubiquitin-conjugating enzyme]-L-cysteine + N(6)-ubiquitinyl-[acceptor protein]-L-lysine.</text>
        <dbReference type="EC" id="2.3.2.27"/>
    </reaction>
</comment>
<evidence type="ECO:0000256" key="6">
    <source>
        <dbReference type="ARBA" id="ARBA00022723"/>
    </source>
</evidence>
<dbReference type="InterPro" id="IPR013083">
    <property type="entry name" value="Znf_RING/FYVE/PHD"/>
</dbReference>
<dbReference type="PANTHER" id="PTHR45977">
    <property type="entry name" value="TARGET OF ERK KINASE MPK-1"/>
    <property type="match status" value="1"/>
</dbReference>
<accession>A0A507D159</accession>
<evidence type="ECO:0000256" key="3">
    <source>
        <dbReference type="ARBA" id="ARBA00012483"/>
    </source>
</evidence>
<dbReference type="PROSITE" id="PS50089">
    <property type="entry name" value="ZF_RING_2"/>
    <property type="match status" value="1"/>
</dbReference>
<proteinExistence type="predicted"/>
<feature type="compositionally biased region" description="Polar residues" evidence="13">
    <location>
        <begin position="232"/>
        <end position="242"/>
    </location>
</feature>
<keyword evidence="5" id="KW-0812">Transmembrane</keyword>
<keyword evidence="8" id="KW-0833">Ubl conjugation pathway</keyword>
<evidence type="ECO:0000256" key="5">
    <source>
        <dbReference type="ARBA" id="ARBA00022692"/>
    </source>
</evidence>
<dbReference type="AlphaFoldDB" id="A0A507D159"/>
<feature type="compositionally biased region" description="Polar residues" evidence="13">
    <location>
        <begin position="462"/>
        <end position="487"/>
    </location>
</feature>
<protein>
    <recommendedName>
        <fullName evidence="3">RING-type E3 ubiquitin transferase</fullName>
        <ecNumber evidence="3">2.3.2.27</ecNumber>
    </recommendedName>
</protein>
<evidence type="ECO:0000256" key="1">
    <source>
        <dbReference type="ARBA" id="ARBA00000900"/>
    </source>
</evidence>
<dbReference type="GO" id="GO:0008270">
    <property type="term" value="F:zinc ion binding"/>
    <property type="evidence" value="ECO:0007669"/>
    <property type="project" value="UniProtKB-KW"/>
</dbReference>
<comment type="caution">
    <text evidence="15">The sequence shown here is derived from an EMBL/GenBank/DDBJ whole genome shotgun (WGS) entry which is preliminary data.</text>
</comment>
<feature type="compositionally biased region" description="Basic and acidic residues" evidence="13">
    <location>
        <begin position="38"/>
        <end position="51"/>
    </location>
</feature>
<feature type="compositionally biased region" description="Low complexity" evidence="13">
    <location>
        <begin position="243"/>
        <end position="259"/>
    </location>
</feature>
<evidence type="ECO:0000256" key="13">
    <source>
        <dbReference type="SAM" id="MobiDB-lite"/>
    </source>
</evidence>
<evidence type="ECO:0000259" key="14">
    <source>
        <dbReference type="PROSITE" id="PS50089"/>
    </source>
</evidence>
<dbReference type="GO" id="GO:0016567">
    <property type="term" value="P:protein ubiquitination"/>
    <property type="evidence" value="ECO:0007669"/>
    <property type="project" value="TreeGrafter"/>
</dbReference>
<comment type="subcellular location">
    <subcellularLocation>
        <location evidence="2">Membrane</location>
        <topology evidence="2">Multi-pass membrane protein</topology>
    </subcellularLocation>
</comment>
<feature type="region of interest" description="Disordered" evidence="13">
    <location>
        <begin position="185"/>
        <end position="212"/>
    </location>
</feature>
<dbReference type="GO" id="GO:0016020">
    <property type="term" value="C:membrane"/>
    <property type="evidence" value="ECO:0007669"/>
    <property type="project" value="UniProtKB-SubCell"/>
</dbReference>
<feature type="region of interest" description="Disordered" evidence="13">
    <location>
        <begin position="109"/>
        <end position="147"/>
    </location>
</feature>
<dbReference type="GO" id="GO:0061630">
    <property type="term" value="F:ubiquitin protein ligase activity"/>
    <property type="evidence" value="ECO:0007669"/>
    <property type="project" value="UniProtKB-EC"/>
</dbReference>
<keyword evidence="4" id="KW-0808">Transferase</keyword>
<dbReference type="SUPFAM" id="SSF57850">
    <property type="entry name" value="RING/U-box"/>
    <property type="match status" value="1"/>
</dbReference>
<dbReference type="EMBL" id="QEAM01000153">
    <property type="protein sequence ID" value="TPX45156.1"/>
    <property type="molecule type" value="Genomic_DNA"/>
</dbReference>
<dbReference type="SMART" id="SM00184">
    <property type="entry name" value="RING"/>
    <property type="match status" value="1"/>
</dbReference>
<evidence type="ECO:0000256" key="8">
    <source>
        <dbReference type="ARBA" id="ARBA00022786"/>
    </source>
</evidence>
<evidence type="ECO:0000313" key="15">
    <source>
        <dbReference type="EMBL" id="TPX45156.1"/>
    </source>
</evidence>
<feature type="compositionally biased region" description="Acidic residues" evidence="13">
    <location>
        <begin position="11"/>
        <end position="21"/>
    </location>
</feature>
<feature type="region of interest" description="Disordered" evidence="13">
    <location>
        <begin position="276"/>
        <end position="308"/>
    </location>
</feature>
<feature type="compositionally biased region" description="Polar residues" evidence="13">
    <location>
        <begin position="199"/>
        <end position="208"/>
    </location>
</feature>
<dbReference type="Pfam" id="PF13639">
    <property type="entry name" value="zf-RING_2"/>
    <property type="match status" value="1"/>
</dbReference>
<feature type="domain" description="RING-type" evidence="14">
    <location>
        <begin position="640"/>
        <end position="682"/>
    </location>
</feature>
<evidence type="ECO:0000256" key="7">
    <source>
        <dbReference type="ARBA" id="ARBA00022771"/>
    </source>
</evidence>
<feature type="region of interest" description="Disordered" evidence="13">
    <location>
        <begin position="1"/>
        <end position="51"/>
    </location>
</feature>
<dbReference type="Gene3D" id="3.30.40.10">
    <property type="entry name" value="Zinc/RING finger domain, C3HC4 (zinc finger)"/>
    <property type="match status" value="1"/>
</dbReference>
<dbReference type="Proteomes" id="UP000320475">
    <property type="component" value="Unassembled WGS sequence"/>
</dbReference>
<dbReference type="InterPro" id="IPR001841">
    <property type="entry name" value="Znf_RING"/>
</dbReference>
<dbReference type="PANTHER" id="PTHR45977:SF4">
    <property type="entry name" value="RING-TYPE DOMAIN-CONTAINING PROTEIN"/>
    <property type="match status" value="1"/>
</dbReference>
<feature type="region of interest" description="Disordered" evidence="13">
    <location>
        <begin position="425"/>
        <end position="487"/>
    </location>
</feature>
<keyword evidence="9" id="KW-0862">Zinc</keyword>
<evidence type="ECO:0000256" key="9">
    <source>
        <dbReference type="ARBA" id="ARBA00022833"/>
    </source>
</evidence>
<dbReference type="EC" id="2.3.2.27" evidence="3"/>
<evidence type="ECO:0000313" key="16">
    <source>
        <dbReference type="Proteomes" id="UP000320475"/>
    </source>
</evidence>
<evidence type="ECO:0000256" key="12">
    <source>
        <dbReference type="PROSITE-ProRule" id="PRU00175"/>
    </source>
</evidence>
<dbReference type="OrthoDB" id="8062037at2759"/>
<sequence>MGTGSSSIQDDQAETEVDDGAEQQRPHRHSAVTGHQSISERERRVRDRVQRIRNRNIDTDTNISDGMYCTAHLASHLTPLGFETVPSAVRVTDISNILVVRAMRPSVRRTSRFSPLATGGSATRSPVSSLAESSADTPLSPSNSSNTERMSIMDAMRSRFSSSSLSTLLSRIVFRNSGHAPSESVATVAQLSEGEVTDPSETTTSPFLQATLPAQTETATLAGAEATRHSIDGSNASESLTVPTSDTSSTDSAAPAADTRGTRTIPILVIGIRPTPSLSIPSATSAPSIVSGNEERPYNTEGGPENGVRSAIASTISNLLLRRARNNVMNRSSGSPLPASHTSVLPENFSANAQGSNLLEPAPLPRDSFSENTTTRGTQTNARQTYIIYILAGNIELPPGVDPPAGLVAGLNAAAGGLGSTLADLASNSDDATDDEETVPNHASAEDRDSLSDLFNPDIFAGNTNGNRSSTDANNSGTSLPTSQQNIPPGLLALLSRVLREGSASVGSDATSLGAAVAAANDDRAGYEDLLSLADLIGSARPRHADIRDVESQLPTLVFGMEESKKDNRVDADGDVIMSDVLRDGNLSSNNSSSQSVANNTTATADTEARNSSNDSSTTEFNELKRLRLADLLASTNEKCSICLEHYEKGEELRLMKCRHGFHKDCLNKWLTTAVNSCPLCKTPAVVVTHAPTAPTQSSGLLGDDGSTSVLGGGLGVVALLRDTSTLIPLFPSATATNAAGDAPSEVTRWFLGR</sequence>
<feature type="region of interest" description="Disordered" evidence="13">
    <location>
        <begin position="228"/>
        <end position="260"/>
    </location>
</feature>
<dbReference type="CDD" id="cd16469">
    <property type="entry name" value="RING-H2_RNF24-like"/>
    <property type="match status" value="1"/>
</dbReference>
<feature type="compositionally biased region" description="Low complexity" evidence="13">
    <location>
        <begin position="586"/>
        <end position="606"/>
    </location>
</feature>
<evidence type="ECO:0000256" key="11">
    <source>
        <dbReference type="ARBA" id="ARBA00023136"/>
    </source>
</evidence>
<gene>
    <name evidence="15" type="ORF">SeLEV6574_g04062</name>
</gene>
<keyword evidence="7 12" id="KW-0863">Zinc-finger</keyword>
<dbReference type="VEuPathDB" id="FungiDB:SeMB42_g01586"/>
<evidence type="ECO:0000256" key="10">
    <source>
        <dbReference type="ARBA" id="ARBA00022989"/>
    </source>
</evidence>
<dbReference type="GO" id="GO:0006511">
    <property type="term" value="P:ubiquitin-dependent protein catabolic process"/>
    <property type="evidence" value="ECO:0007669"/>
    <property type="project" value="TreeGrafter"/>
</dbReference>
<name>A0A507D159_9FUNG</name>
<reference evidence="15 16" key="1">
    <citation type="journal article" date="2019" name="Sci. Rep.">
        <title>Comparative genomics of chytrid fungi reveal insights into the obligate biotrophic and pathogenic lifestyle of Synchytrium endobioticum.</title>
        <authorList>
            <person name="van de Vossenberg B.T.L.H."/>
            <person name="Warris S."/>
            <person name="Nguyen H.D.T."/>
            <person name="van Gent-Pelzer M.P.E."/>
            <person name="Joly D.L."/>
            <person name="van de Geest H.C."/>
            <person name="Bonants P.J.M."/>
            <person name="Smith D.S."/>
            <person name="Levesque C.A."/>
            <person name="van der Lee T.A.J."/>
        </authorList>
    </citation>
    <scope>NUCLEOTIDE SEQUENCE [LARGE SCALE GENOMIC DNA]</scope>
    <source>
        <strain evidence="15 16">LEV6574</strain>
    </source>
</reference>
<organism evidence="15 16">
    <name type="scientific">Synchytrium endobioticum</name>
    <dbReference type="NCBI Taxonomy" id="286115"/>
    <lineage>
        <taxon>Eukaryota</taxon>
        <taxon>Fungi</taxon>
        <taxon>Fungi incertae sedis</taxon>
        <taxon>Chytridiomycota</taxon>
        <taxon>Chytridiomycota incertae sedis</taxon>
        <taxon>Chytridiomycetes</taxon>
        <taxon>Synchytriales</taxon>
        <taxon>Synchytriaceae</taxon>
        <taxon>Synchytrium</taxon>
    </lineage>
</organism>
<evidence type="ECO:0000256" key="4">
    <source>
        <dbReference type="ARBA" id="ARBA00022679"/>
    </source>
</evidence>
<keyword evidence="10" id="KW-1133">Transmembrane helix</keyword>
<feature type="compositionally biased region" description="Polar residues" evidence="13">
    <location>
        <begin position="276"/>
        <end position="291"/>
    </location>
</feature>
<feature type="compositionally biased region" description="Polar residues" evidence="13">
    <location>
        <begin position="120"/>
        <end position="147"/>
    </location>
</feature>
<evidence type="ECO:0000256" key="2">
    <source>
        <dbReference type="ARBA" id="ARBA00004141"/>
    </source>
</evidence>
<keyword evidence="11" id="KW-0472">Membrane</keyword>